<comment type="caution">
    <text evidence="5">The sequence shown here is derived from an EMBL/GenBank/DDBJ whole genome shotgun (WGS) entry which is preliminary data.</text>
</comment>
<dbReference type="SUPFAM" id="SSF50129">
    <property type="entry name" value="GroES-like"/>
    <property type="match status" value="1"/>
</dbReference>
<sequence>MTVHSPSDMLAIDPDAAGGPEVLRPVRRPVPAPAAGEVLVRVAAAGVNRPDVMQRKGLYPPPPGAPSIPGLEIAGTVVALGEGVDTLSVGAEVAALVSGGGYAEWCTAPAGQCLPIPAGLSMVEAAALPETLFTVWSNLFERAYATAGERVLVHGGTSGIGTMAIKLGGLFGLEVIVTCGSDDKCAAARALGATHAINYRMSDFVEEVAHLTGGEGVHVVLDMVGGDYVPRNLKCLAPDGRHVSIAVQRGARAEISIADVMMRRLTLTGSTLRARPVGFKTLVADEIAREVWPHVADGRLRPEIDRVFPLAEAAEAHRRMEDGDHVGKIVLSVAGQE</sequence>
<protein>
    <submittedName>
        <fullName evidence="5">PIG3 family NAD(P)H quinone oxidoreductase</fullName>
    </submittedName>
</protein>
<name>A0ABX0XIA6_9SPHN</name>
<feature type="region of interest" description="Disordered" evidence="3">
    <location>
        <begin position="1"/>
        <end position="23"/>
    </location>
</feature>
<dbReference type="NCBIfam" id="TIGR02824">
    <property type="entry name" value="quinone_pig3"/>
    <property type="match status" value="1"/>
</dbReference>
<dbReference type="Gene3D" id="3.90.180.10">
    <property type="entry name" value="Medium-chain alcohol dehydrogenases, catalytic domain"/>
    <property type="match status" value="1"/>
</dbReference>
<dbReference type="PANTHER" id="PTHR48106:SF8">
    <property type="entry name" value="OS02G0805600 PROTEIN"/>
    <property type="match status" value="1"/>
</dbReference>
<keyword evidence="1" id="KW-0521">NADP</keyword>
<dbReference type="SUPFAM" id="SSF51735">
    <property type="entry name" value="NAD(P)-binding Rossmann-fold domains"/>
    <property type="match status" value="1"/>
</dbReference>
<evidence type="ECO:0000313" key="6">
    <source>
        <dbReference type="Proteomes" id="UP000734218"/>
    </source>
</evidence>
<evidence type="ECO:0000256" key="1">
    <source>
        <dbReference type="ARBA" id="ARBA00022857"/>
    </source>
</evidence>
<dbReference type="InterPro" id="IPR013154">
    <property type="entry name" value="ADH-like_N"/>
</dbReference>
<gene>
    <name evidence="5" type="ORF">GGR88_000533</name>
</gene>
<keyword evidence="2" id="KW-0560">Oxidoreductase</keyword>
<evidence type="ECO:0000313" key="5">
    <source>
        <dbReference type="EMBL" id="NJC33059.1"/>
    </source>
</evidence>
<dbReference type="Proteomes" id="UP000734218">
    <property type="component" value="Unassembled WGS sequence"/>
</dbReference>
<feature type="domain" description="Enoyl reductase (ER)" evidence="4">
    <location>
        <begin position="18"/>
        <end position="331"/>
    </location>
</feature>
<dbReference type="InterPro" id="IPR036291">
    <property type="entry name" value="NAD(P)-bd_dom_sf"/>
</dbReference>
<dbReference type="Pfam" id="PF08240">
    <property type="entry name" value="ADH_N"/>
    <property type="match status" value="1"/>
</dbReference>
<dbReference type="EMBL" id="JAATJE010000001">
    <property type="protein sequence ID" value="NJC33059.1"/>
    <property type="molecule type" value="Genomic_DNA"/>
</dbReference>
<evidence type="ECO:0000256" key="2">
    <source>
        <dbReference type="ARBA" id="ARBA00023002"/>
    </source>
</evidence>
<evidence type="ECO:0000259" key="4">
    <source>
        <dbReference type="SMART" id="SM00829"/>
    </source>
</evidence>
<keyword evidence="6" id="KW-1185">Reference proteome</keyword>
<reference evidence="5 6" key="1">
    <citation type="submission" date="2020-03" db="EMBL/GenBank/DDBJ databases">
        <title>Genomic Encyclopedia of Type Strains, Phase IV (KMG-IV): sequencing the most valuable type-strain genomes for metagenomic binning, comparative biology and taxonomic classification.</title>
        <authorList>
            <person name="Goeker M."/>
        </authorList>
    </citation>
    <scope>NUCLEOTIDE SEQUENCE [LARGE SCALE GENOMIC DNA]</scope>
    <source>
        <strain evidence="5 6">DSM 27651</strain>
    </source>
</reference>
<accession>A0ABX0XIA6</accession>
<dbReference type="PANTHER" id="PTHR48106">
    <property type="entry name" value="QUINONE OXIDOREDUCTASE PIG3-RELATED"/>
    <property type="match status" value="1"/>
</dbReference>
<evidence type="ECO:0000256" key="3">
    <source>
        <dbReference type="SAM" id="MobiDB-lite"/>
    </source>
</evidence>
<dbReference type="InterPro" id="IPR014189">
    <property type="entry name" value="Quinone_OxRdtase_PIG3"/>
</dbReference>
<dbReference type="Pfam" id="PF13602">
    <property type="entry name" value="ADH_zinc_N_2"/>
    <property type="match status" value="1"/>
</dbReference>
<dbReference type="RefSeq" id="WP_245196420.1">
    <property type="nucleotide sequence ID" value="NZ_JAATJE010000001.1"/>
</dbReference>
<dbReference type="CDD" id="cd05276">
    <property type="entry name" value="p53_inducible_oxidoreductase"/>
    <property type="match status" value="1"/>
</dbReference>
<organism evidence="5 6">
    <name type="scientific">Sphingomonas jejuensis</name>
    <dbReference type="NCBI Taxonomy" id="904715"/>
    <lineage>
        <taxon>Bacteria</taxon>
        <taxon>Pseudomonadati</taxon>
        <taxon>Pseudomonadota</taxon>
        <taxon>Alphaproteobacteria</taxon>
        <taxon>Sphingomonadales</taxon>
        <taxon>Sphingomonadaceae</taxon>
        <taxon>Sphingomonas</taxon>
    </lineage>
</organism>
<dbReference type="InterPro" id="IPR011032">
    <property type="entry name" value="GroES-like_sf"/>
</dbReference>
<dbReference type="Gene3D" id="3.40.50.720">
    <property type="entry name" value="NAD(P)-binding Rossmann-like Domain"/>
    <property type="match status" value="1"/>
</dbReference>
<proteinExistence type="predicted"/>
<dbReference type="SMART" id="SM00829">
    <property type="entry name" value="PKS_ER"/>
    <property type="match status" value="1"/>
</dbReference>
<dbReference type="InterPro" id="IPR020843">
    <property type="entry name" value="ER"/>
</dbReference>